<dbReference type="InterPro" id="IPR004358">
    <property type="entry name" value="Sig_transdc_His_kin-like_C"/>
</dbReference>
<evidence type="ECO:0000313" key="9">
    <source>
        <dbReference type="EMBL" id="MDY0407190.1"/>
    </source>
</evidence>
<keyword evidence="10" id="KW-1185">Reference proteome</keyword>
<dbReference type="SUPFAM" id="SSF55874">
    <property type="entry name" value="ATPase domain of HSP90 chaperone/DNA topoisomerase II/histidine kinase"/>
    <property type="match status" value="1"/>
</dbReference>
<dbReference type="Gene3D" id="3.30.565.10">
    <property type="entry name" value="Histidine kinase-like ATPase, C-terminal domain"/>
    <property type="match status" value="1"/>
</dbReference>
<dbReference type="PANTHER" id="PTHR43047">
    <property type="entry name" value="TWO-COMPONENT HISTIDINE PROTEIN KINASE"/>
    <property type="match status" value="1"/>
</dbReference>
<dbReference type="InterPro" id="IPR005467">
    <property type="entry name" value="His_kinase_dom"/>
</dbReference>
<dbReference type="Pfam" id="PF02518">
    <property type="entry name" value="HATPase_c"/>
    <property type="match status" value="1"/>
</dbReference>
<evidence type="ECO:0000313" key="10">
    <source>
        <dbReference type="Proteomes" id="UP001228376"/>
    </source>
</evidence>
<dbReference type="InterPro" id="IPR003594">
    <property type="entry name" value="HATPase_dom"/>
</dbReference>
<dbReference type="PRINTS" id="PR00344">
    <property type="entry name" value="BCTRLSENSOR"/>
</dbReference>
<comment type="caution">
    <text evidence="9">The sequence shown here is derived from an EMBL/GenBank/DDBJ whole genome shotgun (WGS) entry which is preliminary data.</text>
</comment>
<evidence type="ECO:0000256" key="1">
    <source>
        <dbReference type="ARBA" id="ARBA00000085"/>
    </source>
</evidence>
<sequence length="59" mass="6356">MEKSRSRQSGGTGLGLAIAKEIIELHGGKIEVQSEWGKGTTFIITLKRGDRGEQGTVSR</sequence>
<protein>
    <recommendedName>
        <fullName evidence="2">histidine kinase</fullName>
        <ecNumber evidence="2">2.7.13.3</ecNumber>
    </recommendedName>
</protein>
<evidence type="ECO:0000259" key="8">
    <source>
        <dbReference type="PROSITE" id="PS50109"/>
    </source>
</evidence>
<keyword evidence="3" id="KW-0808">Transferase</keyword>
<comment type="catalytic activity">
    <reaction evidence="1">
        <text>ATP + protein L-histidine = ADP + protein N-phospho-L-histidine.</text>
        <dbReference type="EC" id="2.7.13.3"/>
    </reaction>
</comment>
<evidence type="ECO:0000256" key="6">
    <source>
        <dbReference type="ARBA" id="ARBA00022840"/>
    </source>
</evidence>
<proteinExistence type="predicted"/>
<keyword evidence="6 9" id="KW-0067">ATP-binding</keyword>
<keyword evidence="4" id="KW-0547">Nucleotide-binding</keyword>
<dbReference type="EMBL" id="JAROCA020000003">
    <property type="protein sequence ID" value="MDY0407190.1"/>
    <property type="molecule type" value="Genomic_DNA"/>
</dbReference>
<keyword evidence="5" id="KW-0418">Kinase</keyword>
<accession>A0ABU5CLH8</accession>
<evidence type="ECO:0000256" key="4">
    <source>
        <dbReference type="ARBA" id="ARBA00022741"/>
    </source>
</evidence>
<dbReference type="InterPro" id="IPR036890">
    <property type="entry name" value="HATPase_C_sf"/>
</dbReference>
<dbReference type="PANTHER" id="PTHR43047:SF72">
    <property type="entry name" value="OSMOSENSING HISTIDINE PROTEIN KINASE SLN1"/>
    <property type="match status" value="1"/>
</dbReference>
<dbReference type="PROSITE" id="PS50109">
    <property type="entry name" value="HIS_KIN"/>
    <property type="match status" value="1"/>
</dbReference>
<feature type="domain" description="Histidine kinase" evidence="8">
    <location>
        <begin position="1"/>
        <end position="50"/>
    </location>
</feature>
<reference evidence="9 10" key="1">
    <citation type="submission" date="2023-10" db="EMBL/GenBank/DDBJ databases">
        <title>179-bfca-hs.</title>
        <authorList>
            <person name="Miliotis G."/>
            <person name="Sengupta P."/>
            <person name="Hameed A."/>
            <person name="Chuvochina M."/>
            <person name="Mcdonagh F."/>
            <person name="Simpson A.C."/>
            <person name="Singh N.K."/>
            <person name="Rekha P.D."/>
            <person name="Raman K."/>
            <person name="Hugenholtz P."/>
            <person name="Venkateswaran K."/>
        </authorList>
    </citation>
    <scope>NUCLEOTIDE SEQUENCE [LARGE SCALE GENOMIC DNA]</scope>
    <source>
        <strain evidence="9 10">179-BFC-A-HS</strain>
    </source>
</reference>
<evidence type="ECO:0000256" key="2">
    <source>
        <dbReference type="ARBA" id="ARBA00012438"/>
    </source>
</evidence>
<evidence type="ECO:0000256" key="3">
    <source>
        <dbReference type="ARBA" id="ARBA00022679"/>
    </source>
</evidence>
<gene>
    <name evidence="9" type="ORF">P5G51_019300</name>
</gene>
<evidence type="ECO:0000256" key="5">
    <source>
        <dbReference type="ARBA" id="ARBA00022777"/>
    </source>
</evidence>
<dbReference type="Proteomes" id="UP001228376">
    <property type="component" value="Unassembled WGS sequence"/>
</dbReference>
<keyword evidence="7" id="KW-0902">Two-component regulatory system</keyword>
<dbReference type="GO" id="GO:0005524">
    <property type="term" value="F:ATP binding"/>
    <property type="evidence" value="ECO:0007669"/>
    <property type="project" value="UniProtKB-KW"/>
</dbReference>
<organism evidence="9 10">
    <name type="scientific">Tigheibacillus jepli</name>
    <dbReference type="NCBI Taxonomy" id="3035914"/>
    <lineage>
        <taxon>Bacteria</taxon>
        <taxon>Bacillati</taxon>
        <taxon>Bacillota</taxon>
        <taxon>Bacilli</taxon>
        <taxon>Bacillales</taxon>
        <taxon>Bacillaceae</taxon>
        <taxon>Tigheibacillus</taxon>
    </lineage>
</organism>
<dbReference type="EC" id="2.7.13.3" evidence="2"/>
<evidence type="ECO:0000256" key="7">
    <source>
        <dbReference type="ARBA" id="ARBA00023012"/>
    </source>
</evidence>
<name>A0ABU5CLH8_9BACI</name>